<evidence type="ECO:0000313" key="8">
    <source>
        <dbReference type="Proteomes" id="UP001201980"/>
    </source>
</evidence>
<dbReference type="AlphaFoldDB" id="A0AAD5RZY3"/>
<accession>A0AAD5RZY3</accession>
<dbReference type="Gene3D" id="3.40.50.12780">
    <property type="entry name" value="N-terminal domain of ligase-like"/>
    <property type="match status" value="1"/>
</dbReference>
<dbReference type="InterPro" id="IPR020845">
    <property type="entry name" value="AMP-binding_CS"/>
</dbReference>
<evidence type="ECO:0000256" key="1">
    <source>
        <dbReference type="ARBA" id="ARBA00006432"/>
    </source>
</evidence>
<name>A0AAD5RZY3_9PEZI</name>
<dbReference type="EMBL" id="JAKWBI020000010">
    <property type="protein sequence ID" value="KAJ2906672.1"/>
    <property type="molecule type" value="Genomic_DNA"/>
</dbReference>
<dbReference type="Proteomes" id="UP001201980">
    <property type="component" value="Unassembled WGS sequence"/>
</dbReference>
<keyword evidence="2 7" id="KW-0436">Ligase</keyword>
<dbReference type="GO" id="GO:0005524">
    <property type="term" value="F:ATP binding"/>
    <property type="evidence" value="ECO:0007669"/>
    <property type="project" value="UniProtKB-KW"/>
</dbReference>
<keyword evidence="3" id="KW-0547">Nucleotide-binding</keyword>
<keyword evidence="4" id="KW-0067">ATP-binding</keyword>
<comment type="similarity">
    <text evidence="1">Belongs to the ATP-dependent AMP-binding enzyme family.</text>
</comment>
<dbReference type="InterPro" id="IPR000873">
    <property type="entry name" value="AMP-dep_synth/lig_dom"/>
</dbReference>
<protein>
    <submittedName>
        <fullName evidence="7">Long-chain-fatty-acid--CoA ligase 1</fullName>
    </submittedName>
</protein>
<dbReference type="GO" id="GO:0005811">
    <property type="term" value="C:lipid droplet"/>
    <property type="evidence" value="ECO:0007669"/>
    <property type="project" value="TreeGrafter"/>
</dbReference>
<dbReference type="PROSITE" id="PS00455">
    <property type="entry name" value="AMP_BINDING"/>
    <property type="match status" value="1"/>
</dbReference>
<dbReference type="GO" id="GO:0005783">
    <property type="term" value="C:endoplasmic reticulum"/>
    <property type="evidence" value="ECO:0007669"/>
    <property type="project" value="TreeGrafter"/>
</dbReference>
<gene>
    <name evidence="7" type="ORF">MKZ38_000408</name>
</gene>
<dbReference type="InterPro" id="IPR042099">
    <property type="entry name" value="ANL_N_sf"/>
</dbReference>
<comment type="catalytic activity">
    <reaction evidence="5">
        <text>a long-chain fatty acid + ATP + CoA = a long-chain fatty acyl-CoA + AMP + diphosphate</text>
        <dbReference type="Rhea" id="RHEA:15421"/>
        <dbReference type="ChEBI" id="CHEBI:30616"/>
        <dbReference type="ChEBI" id="CHEBI:33019"/>
        <dbReference type="ChEBI" id="CHEBI:57287"/>
        <dbReference type="ChEBI" id="CHEBI:57560"/>
        <dbReference type="ChEBI" id="CHEBI:83139"/>
        <dbReference type="ChEBI" id="CHEBI:456215"/>
        <dbReference type="EC" id="6.2.1.3"/>
    </reaction>
</comment>
<dbReference type="Pfam" id="PF00501">
    <property type="entry name" value="AMP-binding"/>
    <property type="match status" value="1"/>
</dbReference>
<comment type="caution">
    <text evidence="7">The sequence shown here is derived from an EMBL/GenBank/DDBJ whole genome shotgun (WGS) entry which is preliminary data.</text>
</comment>
<evidence type="ECO:0000256" key="2">
    <source>
        <dbReference type="ARBA" id="ARBA00022598"/>
    </source>
</evidence>
<sequence length="693" mass="75641">MTWLEGLMPLYMVEKPPFTVEASGATKVEGETVPRRHPKAKDGLLQRPAPGVNTTFDVLKQSAEKYANEPAVGSRKLIKTHKEMKKVPKVVDGKVTEVDKQWTYFELSGYDYQTYAEYETMCLQVGAGLRKLGLVQGDKIHLFATTSSHWLGMAYAASSQSMTIVTAYDTLGESGVQHSLTQTHAKALYTEPHLLKTTANPLKSAKDVEIIIYNDTTTQPIPDKQLEEWKAAHSQYKIVSFSELRQLGQDNPVNPVPPKPQETFCVMYTSGSTGPPKGVPVSHAQFVSAIAGLHSVVGGCVSNKEYVLAYLPLAHIFELVLENLVIFIGATLGYGSPRTLSDSSMRNSYGDMREFRPTVMVGVPQIWETVKKGVIGRVNGSSWAIKNLFWGAFAAKSFMVSHGLPGQTAFDSLAFGQVRQMTGGRLRFIVNGASGIASGTQHFMSMVVAPMISGYGLTETGGNGALGCPLQYTRDAIGPISAAIEIKLVSIPELNYSADSTPPQGEILIRGGPTAAEYYDNPEETAKAITEDGWFRTGDIGEFDKVGHMKVIDRVKNLVKLQGGEYIALEKLESVYRGSPLVHNIMVYGSGECSRPIAVICPNERPVADLAAKLGVAESHMHHDKKVQSEVQKDLVRVGKEGGLSPLEIISGVVVVDEEWTPANGLVTATQKVNRRALKEKYKKDIEKCCRNN</sequence>
<dbReference type="GO" id="GO:0035336">
    <property type="term" value="P:long-chain fatty-acyl-CoA metabolic process"/>
    <property type="evidence" value="ECO:0007669"/>
    <property type="project" value="TreeGrafter"/>
</dbReference>
<evidence type="ECO:0000256" key="4">
    <source>
        <dbReference type="ARBA" id="ARBA00022840"/>
    </source>
</evidence>
<dbReference type="GO" id="GO:0005886">
    <property type="term" value="C:plasma membrane"/>
    <property type="evidence" value="ECO:0007669"/>
    <property type="project" value="TreeGrafter"/>
</dbReference>
<reference evidence="7" key="1">
    <citation type="submission" date="2022-07" db="EMBL/GenBank/DDBJ databases">
        <title>Draft genome sequence of Zalerion maritima ATCC 34329, a (micro)plastics degrading marine fungus.</title>
        <authorList>
            <person name="Paco A."/>
            <person name="Goncalves M.F.M."/>
            <person name="Rocha-Santos T.A.P."/>
            <person name="Alves A."/>
        </authorList>
    </citation>
    <scope>NUCLEOTIDE SEQUENCE</scope>
    <source>
        <strain evidence="7">ATCC 34329</strain>
    </source>
</reference>
<dbReference type="PANTHER" id="PTHR43272:SF83">
    <property type="entry name" value="ACYL-COA SYNTHETASE LONG-CHAIN, ISOFORM J"/>
    <property type="match status" value="1"/>
</dbReference>
<dbReference type="GO" id="GO:0004467">
    <property type="term" value="F:long-chain fatty acid-CoA ligase activity"/>
    <property type="evidence" value="ECO:0007669"/>
    <property type="project" value="UniProtKB-EC"/>
</dbReference>
<evidence type="ECO:0000313" key="7">
    <source>
        <dbReference type="EMBL" id="KAJ2906672.1"/>
    </source>
</evidence>
<evidence type="ECO:0000259" key="6">
    <source>
        <dbReference type="Pfam" id="PF00501"/>
    </source>
</evidence>
<dbReference type="PANTHER" id="PTHR43272">
    <property type="entry name" value="LONG-CHAIN-FATTY-ACID--COA LIGASE"/>
    <property type="match status" value="1"/>
</dbReference>
<evidence type="ECO:0000256" key="5">
    <source>
        <dbReference type="ARBA" id="ARBA00036813"/>
    </source>
</evidence>
<keyword evidence="8" id="KW-1185">Reference proteome</keyword>
<proteinExistence type="inferred from homology"/>
<organism evidence="7 8">
    <name type="scientific">Zalerion maritima</name>
    <dbReference type="NCBI Taxonomy" id="339359"/>
    <lineage>
        <taxon>Eukaryota</taxon>
        <taxon>Fungi</taxon>
        <taxon>Dikarya</taxon>
        <taxon>Ascomycota</taxon>
        <taxon>Pezizomycotina</taxon>
        <taxon>Sordariomycetes</taxon>
        <taxon>Lulworthiomycetidae</taxon>
        <taxon>Lulworthiales</taxon>
        <taxon>Lulworthiaceae</taxon>
        <taxon>Zalerion</taxon>
    </lineage>
</organism>
<evidence type="ECO:0000256" key="3">
    <source>
        <dbReference type="ARBA" id="ARBA00022741"/>
    </source>
</evidence>
<feature type="domain" description="AMP-dependent synthetase/ligase" evidence="6">
    <location>
        <begin position="108"/>
        <end position="519"/>
    </location>
</feature>
<dbReference type="SUPFAM" id="SSF56801">
    <property type="entry name" value="Acetyl-CoA synthetase-like"/>
    <property type="match status" value="1"/>
</dbReference>